<organism evidence="1 2">
    <name type="scientific">Phaseolus coccineus</name>
    <name type="common">Scarlet runner bean</name>
    <name type="synonym">Phaseolus multiflorus</name>
    <dbReference type="NCBI Taxonomy" id="3886"/>
    <lineage>
        <taxon>Eukaryota</taxon>
        <taxon>Viridiplantae</taxon>
        <taxon>Streptophyta</taxon>
        <taxon>Embryophyta</taxon>
        <taxon>Tracheophyta</taxon>
        <taxon>Spermatophyta</taxon>
        <taxon>Magnoliopsida</taxon>
        <taxon>eudicotyledons</taxon>
        <taxon>Gunneridae</taxon>
        <taxon>Pentapetalae</taxon>
        <taxon>rosids</taxon>
        <taxon>fabids</taxon>
        <taxon>Fabales</taxon>
        <taxon>Fabaceae</taxon>
        <taxon>Papilionoideae</taxon>
        <taxon>50 kb inversion clade</taxon>
        <taxon>NPAAA clade</taxon>
        <taxon>indigoferoid/millettioid clade</taxon>
        <taxon>Phaseoleae</taxon>
        <taxon>Phaseolus</taxon>
    </lineage>
</organism>
<dbReference type="AlphaFoldDB" id="A0AAN9LZ61"/>
<keyword evidence="2" id="KW-1185">Reference proteome</keyword>
<proteinExistence type="predicted"/>
<evidence type="ECO:0000313" key="2">
    <source>
        <dbReference type="Proteomes" id="UP001374584"/>
    </source>
</evidence>
<evidence type="ECO:0000313" key="1">
    <source>
        <dbReference type="EMBL" id="KAK7342778.1"/>
    </source>
</evidence>
<reference evidence="1 2" key="1">
    <citation type="submission" date="2024-01" db="EMBL/GenBank/DDBJ databases">
        <title>The genomes of 5 underutilized Papilionoideae crops provide insights into root nodulation and disease resistanc.</title>
        <authorList>
            <person name="Jiang F."/>
        </authorList>
    </citation>
    <scope>NUCLEOTIDE SEQUENCE [LARGE SCALE GENOMIC DNA]</scope>
    <source>
        <strain evidence="1">JINMINGXINNONG_FW02</strain>
        <tissue evidence="1">Leaves</tissue>
    </source>
</reference>
<accession>A0AAN9LZ61</accession>
<sequence length="85" mass="9356">MRMTMVPDSSKKVALSGLRRRNERNLDLNVEFTNEVEKPLHGVDEGNENGFEMLRIILKGLAVVLGGVLKEVSGCGPNTPFLIFG</sequence>
<dbReference type="EMBL" id="JAYMYR010000009">
    <property type="protein sequence ID" value="KAK7342778.1"/>
    <property type="molecule type" value="Genomic_DNA"/>
</dbReference>
<dbReference type="Proteomes" id="UP001374584">
    <property type="component" value="Unassembled WGS sequence"/>
</dbReference>
<name>A0AAN9LZ61_PHACN</name>
<comment type="caution">
    <text evidence="1">The sequence shown here is derived from an EMBL/GenBank/DDBJ whole genome shotgun (WGS) entry which is preliminary data.</text>
</comment>
<protein>
    <submittedName>
        <fullName evidence="1">Uncharacterized protein</fullName>
    </submittedName>
</protein>
<gene>
    <name evidence="1" type="ORF">VNO80_25734</name>
</gene>